<dbReference type="AlphaFoldDB" id="A0A235B7S5"/>
<dbReference type="Proteomes" id="UP000215459">
    <property type="component" value="Unassembled WGS sequence"/>
</dbReference>
<feature type="domain" description="SsuA/THI5-like" evidence="5">
    <location>
        <begin position="48"/>
        <end position="260"/>
    </location>
</feature>
<dbReference type="Gene3D" id="3.40.190.10">
    <property type="entry name" value="Periplasmic binding protein-like II"/>
    <property type="match status" value="2"/>
</dbReference>
<feature type="chain" id="PRO_5012647027" description="SsuA/THI5-like domain-containing protein" evidence="4">
    <location>
        <begin position="23"/>
        <end position="338"/>
    </location>
</feature>
<evidence type="ECO:0000256" key="4">
    <source>
        <dbReference type="SAM" id="SignalP"/>
    </source>
</evidence>
<name>A0A235B7S5_9BACL</name>
<reference evidence="6 7" key="1">
    <citation type="submission" date="2017-07" db="EMBL/GenBank/DDBJ databases">
        <title>The genome sequence of Paludifilum halophilum highlights mechanisms for microbial adaptation to high salt environemnts.</title>
        <authorList>
            <person name="Belbahri L."/>
        </authorList>
    </citation>
    <scope>NUCLEOTIDE SEQUENCE [LARGE SCALE GENOMIC DNA]</scope>
    <source>
        <strain evidence="6 7">DSM 102817</strain>
    </source>
</reference>
<organism evidence="6 7">
    <name type="scientific">Paludifilum halophilum</name>
    <dbReference type="NCBI Taxonomy" id="1642702"/>
    <lineage>
        <taxon>Bacteria</taxon>
        <taxon>Bacillati</taxon>
        <taxon>Bacillota</taxon>
        <taxon>Bacilli</taxon>
        <taxon>Bacillales</taxon>
        <taxon>Thermoactinomycetaceae</taxon>
        <taxon>Paludifilum</taxon>
    </lineage>
</organism>
<dbReference type="SUPFAM" id="SSF53850">
    <property type="entry name" value="Periplasmic binding protein-like II"/>
    <property type="match status" value="1"/>
</dbReference>
<evidence type="ECO:0000256" key="1">
    <source>
        <dbReference type="ARBA" id="ARBA00004418"/>
    </source>
</evidence>
<dbReference type="PROSITE" id="PS51257">
    <property type="entry name" value="PROKAR_LIPOPROTEIN"/>
    <property type="match status" value="1"/>
</dbReference>
<keyword evidence="3 4" id="KW-0732">Signal</keyword>
<dbReference type="PANTHER" id="PTHR30024">
    <property type="entry name" value="ALIPHATIC SULFONATES-BINDING PROTEIN-RELATED"/>
    <property type="match status" value="1"/>
</dbReference>
<keyword evidence="7" id="KW-1185">Reference proteome</keyword>
<feature type="signal peptide" evidence="4">
    <location>
        <begin position="1"/>
        <end position="22"/>
    </location>
</feature>
<evidence type="ECO:0000256" key="3">
    <source>
        <dbReference type="ARBA" id="ARBA00022729"/>
    </source>
</evidence>
<dbReference type="InterPro" id="IPR015168">
    <property type="entry name" value="SsuA/THI5"/>
</dbReference>
<gene>
    <name evidence="6" type="ORF">CHM34_05365</name>
</gene>
<dbReference type="RefSeq" id="WP_094263587.1">
    <property type="nucleotide sequence ID" value="NZ_NOWF01000003.1"/>
</dbReference>
<evidence type="ECO:0000313" key="6">
    <source>
        <dbReference type="EMBL" id="OYD08282.1"/>
    </source>
</evidence>
<comment type="similarity">
    <text evidence="2">Belongs to the bacterial solute-binding protein SsuA/TauA family.</text>
</comment>
<dbReference type="EMBL" id="NOWF01000003">
    <property type="protein sequence ID" value="OYD08282.1"/>
    <property type="molecule type" value="Genomic_DNA"/>
</dbReference>
<accession>A0A235B7S5</accession>
<evidence type="ECO:0000313" key="7">
    <source>
        <dbReference type="Proteomes" id="UP000215459"/>
    </source>
</evidence>
<comment type="caution">
    <text evidence="6">The sequence shown here is derived from an EMBL/GenBank/DDBJ whole genome shotgun (WGS) entry which is preliminary data.</text>
</comment>
<dbReference type="Pfam" id="PF09084">
    <property type="entry name" value="NMT1"/>
    <property type="match status" value="1"/>
</dbReference>
<dbReference type="OrthoDB" id="9802202at2"/>
<protein>
    <recommendedName>
        <fullName evidence="5">SsuA/THI5-like domain-containing protein</fullName>
    </recommendedName>
</protein>
<comment type="subcellular location">
    <subcellularLocation>
        <location evidence="1">Periplasm</location>
    </subcellularLocation>
</comment>
<sequence length="338" mass="37549">MKVVRRGFLLLLILGFAFTAAACGSDPTGKKETKTIHVVEVTRSLFYAPQYVAIHEGFFKEEGLRIDLNNGFGGDKTMAALLSGDADMVLVGTEAAVYVTSRGAQDPVVGFAQLTQTDGSFLVSRQPVKDFQWKDLKGKKLLGQRKGGMPEMVSEYVQRQNGLEPHKDVSIIQNVDYKNLGSAFLSGTGDYAQLFEPVASKIEQQGKGTVVASFGKESGKLPYTVYLTKESYLQKNPDRIKRYIRALHKAQQWVASHSPEEIADSVQPSFPDTDREIIVKVLERYQSQKSWATNPIINPGEYNTLLKVMDQAGELPEKVTYEKVIRTELAEQVMAESE</sequence>
<dbReference type="GO" id="GO:0042597">
    <property type="term" value="C:periplasmic space"/>
    <property type="evidence" value="ECO:0007669"/>
    <property type="project" value="UniProtKB-SubCell"/>
</dbReference>
<evidence type="ECO:0000259" key="5">
    <source>
        <dbReference type="Pfam" id="PF09084"/>
    </source>
</evidence>
<evidence type="ECO:0000256" key="2">
    <source>
        <dbReference type="ARBA" id="ARBA00010742"/>
    </source>
</evidence>
<dbReference type="PANTHER" id="PTHR30024:SF47">
    <property type="entry name" value="TAURINE-BINDING PERIPLASMIC PROTEIN"/>
    <property type="match status" value="1"/>
</dbReference>
<proteinExistence type="inferred from homology"/>